<dbReference type="Proteomes" id="UP000294581">
    <property type="component" value="Unassembled WGS sequence"/>
</dbReference>
<evidence type="ECO:0000313" key="8">
    <source>
        <dbReference type="Proteomes" id="UP000294581"/>
    </source>
</evidence>
<dbReference type="PRINTS" id="PR00506">
    <property type="entry name" value="D21N6MTFRASE"/>
</dbReference>
<dbReference type="GO" id="GO:0008170">
    <property type="term" value="F:N-methyltransferase activity"/>
    <property type="evidence" value="ECO:0007669"/>
    <property type="project" value="InterPro"/>
</dbReference>
<dbReference type="AlphaFoldDB" id="A0A4R8L8L7"/>
<dbReference type="InterPro" id="IPR002052">
    <property type="entry name" value="DNA_methylase_N6_adenine_CS"/>
</dbReference>
<dbReference type="InterPro" id="IPR029063">
    <property type="entry name" value="SAM-dependent_MTases_sf"/>
</dbReference>
<accession>A0A4R8L8L7</accession>
<keyword evidence="5" id="KW-0680">Restriction system</keyword>
<dbReference type="Gene3D" id="3.40.50.150">
    <property type="entry name" value="Vaccinia Virus protein VP39"/>
    <property type="match status" value="1"/>
</dbReference>
<reference evidence="7 8" key="1">
    <citation type="submission" date="2019-03" db="EMBL/GenBank/DDBJ databases">
        <title>Genomic Encyclopedia of Type Strains, Phase IV (KMG-IV): sequencing the most valuable type-strain genomes for metagenomic binning, comparative biology and taxonomic classification.</title>
        <authorList>
            <person name="Goeker M."/>
        </authorList>
    </citation>
    <scope>NUCLEOTIDE SEQUENCE [LARGE SCALE GENOMIC DNA]</scope>
    <source>
        <strain evidence="7 8">DSM 17974</strain>
    </source>
</reference>
<dbReference type="EMBL" id="SORF01000026">
    <property type="protein sequence ID" value="TDY39083.1"/>
    <property type="molecule type" value="Genomic_DNA"/>
</dbReference>
<protein>
    <submittedName>
        <fullName evidence="7">Adenine-specific DNA-methyltransferase</fullName>
    </submittedName>
</protein>
<dbReference type="GO" id="GO:0009307">
    <property type="term" value="P:DNA restriction-modification system"/>
    <property type="evidence" value="ECO:0007669"/>
    <property type="project" value="UniProtKB-KW"/>
</dbReference>
<dbReference type="InterPro" id="IPR002295">
    <property type="entry name" value="N4/N6-MTase_EcoPI_Mod-like"/>
</dbReference>
<evidence type="ECO:0000256" key="5">
    <source>
        <dbReference type="ARBA" id="ARBA00022747"/>
    </source>
</evidence>
<keyword evidence="8" id="KW-1185">Reference proteome</keyword>
<evidence type="ECO:0000313" key="7">
    <source>
        <dbReference type="EMBL" id="TDY39083.1"/>
    </source>
</evidence>
<evidence type="ECO:0000256" key="3">
    <source>
        <dbReference type="ARBA" id="ARBA00022679"/>
    </source>
</evidence>
<evidence type="ECO:0000256" key="1">
    <source>
        <dbReference type="ARBA" id="ARBA00006594"/>
    </source>
</evidence>
<dbReference type="InterPro" id="IPR002941">
    <property type="entry name" value="DNA_methylase_N4/N6"/>
</dbReference>
<comment type="similarity">
    <text evidence="1">Belongs to the N(4)/N(6)-methyltransferase family.</text>
</comment>
<keyword evidence="4" id="KW-0949">S-adenosyl-L-methionine</keyword>
<evidence type="ECO:0000259" key="6">
    <source>
        <dbReference type="Pfam" id="PF01555"/>
    </source>
</evidence>
<dbReference type="GO" id="GO:0003677">
    <property type="term" value="F:DNA binding"/>
    <property type="evidence" value="ECO:0007669"/>
    <property type="project" value="InterPro"/>
</dbReference>
<evidence type="ECO:0000256" key="2">
    <source>
        <dbReference type="ARBA" id="ARBA00022603"/>
    </source>
</evidence>
<dbReference type="PIRSF" id="PIRSF015855">
    <property type="entry name" value="TypeIII_Mtase_mKpnI"/>
    <property type="match status" value="1"/>
</dbReference>
<name>A0A4R8L8L7_9BACL</name>
<dbReference type="Pfam" id="PF01555">
    <property type="entry name" value="N6_N4_Mtase"/>
    <property type="match status" value="1"/>
</dbReference>
<sequence>MDKLPLTSKDVLAEKIARIREEFPEVFSEGKIDFERLKMAIGEFVDNGRERYGLTWAGKSEAIRNIQTPSVGTLLPVPEESVNFETSENLIIEGDNLEVLKLLQKSYHGQIKMIYIDPPYNTGNEFIYPDNFREGLEDYLRYSGQVDSDGIKLSTNTETDGRFHSKWLNMMYPRLFLARNLLKDDGVIFVSIDDHEVKNLRCLMDEIFGEENFFASFSWQSRQSVQNDTDMSVSHEYIVGYAKRRRHEHRRLKESNQSVWWDIPEFAALPLPLDPERFSNPDNDPRGPWKADPFDAPNVRPNLTYAIKNPNTGEEYWPPAGRCWRTDEESYKKLLSDNRIVFGTTGQSRPQLKVFYHEKKDFGSVATTWLSGDTVGTATHGTRELQGLFDGQSPFDTVKPTALIKFLCQIATRQDDIVLDFFAGSGTTGHAVLAQNLDDGANRKFIMVQLPETTENESFPRISDITTERMRRAIQVLSQSSVRGDAENLELGFRLFRLSSSNFKTWESESTLTPGELAQQLRLFADNLLAGRSQQDILYEIVLKSGLPLTASIAHIQVGEQSVFSISDGALLICLEDIISENTLRNIVGMSPRSVVCLDTAFHGNDNLKTNTKLLMESHDIEFHTV</sequence>
<evidence type="ECO:0000256" key="4">
    <source>
        <dbReference type="ARBA" id="ARBA00022691"/>
    </source>
</evidence>
<organism evidence="7 8">
    <name type="scientific">Alicyclobacillus sacchari</name>
    <dbReference type="NCBI Taxonomy" id="392010"/>
    <lineage>
        <taxon>Bacteria</taxon>
        <taxon>Bacillati</taxon>
        <taxon>Bacillota</taxon>
        <taxon>Bacilli</taxon>
        <taxon>Bacillales</taxon>
        <taxon>Alicyclobacillaceae</taxon>
        <taxon>Alicyclobacillus</taxon>
    </lineage>
</organism>
<comment type="caution">
    <text evidence="7">The sequence shown here is derived from an EMBL/GenBank/DDBJ whole genome shotgun (WGS) entry which is preliminary data.</text>
</comment>
<keyword evidence="3 7" id="KW-0808">Transferase</keyword>
<feature type="domain" description="DNA methylase N-4/N-6" evidence="6">
    <location>
        <begin position="111"/>
        <end position="437"/>
    </location>
</feature>
<proteinExistence type="inferred from homology"/>
<keyword evidence="2 7" id="KW-0489">Methyltransferase</keyword>
<dbReference type="SUPFAM" id="SSF53335">
    <property type="entry name" value="S-adenosyl-L-methionine-dependent methyltransferases"/>
    <property type="match status" value="1"/>
</dbReference>
<dbReference type="RefSeq" id="WP_243835206.1">
    <property type="nucleotide sequence ID" value="NZ_SORF01000026.1"/>
</dbReference>
<dbReference type="PROSITE" id="PS00092">
    <property type="entry name" value="N6_MTASE"/>
    <property type="match status" value="1"/>
</dbReference>
<gene>
    <name evidence="7" type="ORF">C7445_1264</name>
</gene>
<dbReference type="GO" id="GO:0032259">
    <property type="term" value="P:methylation"/>
    <property type="evidence" value="ECO:0007669"/>
    <property type="project" value="UniProtKB-KW"/>
</dbReference>